<accession>A0A9D2I837</accession>
<dbReference type="Proteomes" id="UP000886858">
    <property type="component" value="Unassembled WGS sequence"/>
</dbReference>
<sequence>MTIQTLILGATSVGIGYALSHSDCIIAEKGMNLCVDYTDCMNICPVDNALLDGYTPEVREMYAEAMAKNLVGEEGALHPFPLIGITAAHLLAKEVSVLSFCEAESVQRDKNGFFVHLYCVNSHITISCEKIIDATAYDDPVFAETFLPSLGKGEGITTCIAASLRTKTNETTVCALPNGARIIRGRFADEAYLELSLSPGDSYREGFAKLHTLYQKLSADSAFSGYEYIDTAGELIYRTPDFSFTKVTTGVCRLRPATKRDIFFNLNAAYVLPAV</sequence>
<dbReference type="AlphaFoldDB" id="A0A9D2I837"/>
<proteinExistence type="predicted"/>
<reference evidence="1" key="2">
    <citation type="submission" date="2021-04" db="EMBL/GenBank/DDBJ databases">
        <authorList>
            <person name="Gilroy R."/>
        </authorList>
    </citation>
    <scope>NUCLEOTIDE SEQUENCE</scope>
    <source>
        <strain evidence="1">CHK179-7159</strain>
    </source>
</reference>
<comment type="caution">
    <text evidence="1">The sequence shown here is derived from an EMBL/GenBank/DDBJ whole genome shotgun (WGS) entry which is preliminary data.</text>
</comment>
<name>A0A9D2I837_9FIRM</name>
<evidence type="ECO:0000313" key="2">
    <source>
        <dbReference type="Proteomes" id="UP000886858"/>
    </source>
</evidence>
<reference evidence="1" key="1">
    <citation type="journal article" date="2021" name="PeerJ">
        <title>Extensive microbial diversity within the chicken gut microbiome revealed by metagenomics and culture.</title>
        <authorList>
            <person name="Gilroy R."/>
            <person name="Ravi A."/>
            <person name="Getino M."/>
            <person name="Pursley I."/>
            <person name="Horton D.L."/>
            <person name="Alikhan N.F."/>
            <person name="Baker D."/>
            <person name="Gharbi K."/>
            <person name="Hall N."/>
            <person name="Watson M."/>
            <person name="Adriaenssens E.M."/>
            <person name="Foster-Nyarko E."/>
            <person name="Jarju S."/>
            <person name="Secka A."/>
            <person name="Antonio M."/>
            <person name="Oren A."/>
            <person name="Chaudhuri R.R."/>
            <person name="La Ragione R."/>
            <person name="Hildebrand F."/>
            <person name="Pallen M.J."/>
        </authorList>
    </citation>
    <scope>NUCLEOTIDE SEQUENCE</scope>
    <source>
        <strain evidence="1">CHK179-7159</strain>
    </source>
</reference>
<protein>
    <submittedName>
        <fullName evidence="1">Uncharacterized protein</fullName>
    </submittedName>
</protein>
<gene>
    <name evidence="1" type="ORF">H9717_10790</name>
</gene>
<dbReference type="EMBL" id="DWYY01000118">
    <property type="protein sequence ID" value="HJA93579.1"/>
    <property type="molecule type" value="Genomic_DNA"/>
</dbReference>
<evidence type="ECO:0000313" key="1">
    <source>
        <dbReference type="EMBL" id="HJA93579.1"/>
    </source>
</evidence>
<organism evidence="1 2">
    <name type="scientific">Candidatus Eisenbergiella merdipullorum</name>
    <dbReference type="NCBI Taxonomy" id="2838553"/>
    <lineage>
        <taxon>Bacteria</taxon>
        <taxon>Bacillati</taxon>
        <taxon>Bacillota</taxon>
        <taxon>Clostridia</taxon>
        <taxon>Lachnospirales</taxon>
        <taxon>Lachnospiraceae</taxon>
        <taxon>Eisenbergiella</taxon>
    </lineage>
</organism>